<dbReference type="InterPro" id="IPR055348">
    <property type="entry name" value="DctQ"/>
</dbReference>
<proteinExistence type="inferred from homology"/>
<feature type="domain" description="Tripartite ATP-independent periplasmic transporters DctQ component" evidence="10">
    <location>
        <begin position="31"/>
        <end position="161"/>
    </location>
</feature>
<name>A0A1G4PD06_9HYPH</name>
<feature type="transmembrane region" description="Helical" evidence="9">
    <location>
        <begin position="91"/>
        <end position="114"/>
    </location>
</feature>
<sequence>MGGLLAFSRVIDGLNERFGRIADYCVLFACLVSAGNATVRYLFSYSTNGLLEVQWYLFGAVVLLGAPYTLKRNEHVRVDLVYMSVSPRARLWIDTLGFTLILIPAGLYLTWLSFPFFWQSFLSDEVSQNAGGLILWPAKLLLPLGFALLTVQGLSELIKRIAALSGILEIATDYEKPLQ</sequence>
<keyword evidence="7 9" id="KW-0472">Membrane</keyword>
<keyword evidence="2 9" id="KW-0813">Transport</keyword>
<feature type="transmembrane region" description="Helical" evidence="9">
    <location>
        <begin position="21"/>
        <end position="41"/>
    </location>
</feature>
<comment type="function">
    <text evidence="9">Part of the tripartite ATP-independent periplasmic (TRAP) transport system.</text>
</comment>
<evidence type="ECO:0000256" key="9">
    <source>
        <dbReference type="RuleBase" id="RU369079"/>
    </source>
</evidence>
<dbReference type="PANTHER" id="PTHR35011:SF4">
    <property type="entry name" value="SLL1102 PROTEIN"/>
    <property type="match status" value="1"/>
</dbReference>
<evidence type="ECO:0000256" key="1">
    <source>
        <dbReference type="ARBA" id="ARBA00004429"/>
    </source>
</evidence>
<comment type="similarity">
    <text evidence="8 9">Belongs to the TRAP transporter small permease family.</text>
</comment>
<evidence type="ECO:0000256" key="5">
    <source>
        <dbReference type="ARBA" id="ARBA00022692"/>
    </source>
</evidence>
<protein>
    <recommendedName>
        <fullName evidence="9">TRAP transporter small permease protein</fullName>
    </recommendedName>
</protein>
<dbReference type="InterPro" id="IPR007387">
    <property type="entry name" value="TRAP_DctQ"/>
</dbReference>
<keyword evidence="5 9" id="KW-0812">Transmembrane</keyword>
<evidence type="ECO:0000256" key="4">
    <source>
        <dbReference type="ARBA" id="ARBA00022519"/>
    </source>
</evidence>
<dbReference type="RefSeq" id="WP_091435798.1">
    <property type="nucleotide sequence ID" value="NZ_FMTP01000001.1"/>
</dbReference>
<evidence type="ECO:0000256" key="2">
    <source>
        <dbReference type="ARBA" id="ARBA00022448"/>
    </source>
</evidence>
<dbReference type="PANTHER" id="PTHR35011">
    <property type="entry name" value="2,3-DIKETO-L-GULONATE TRAP TRANSPORTER SMALL PERMEASE PROTEIN YIAM"/>
    <property type="match status" value="1"/>
</dbReference>
<comment type="subunit">
    <text evidence="9">The complex comprises the extracytoplasmic solute receptor protein and the two transmembrane proteins.</text>
</comment>
<accession>A0A1G4PD06</accession>
<evidence type="ECO:0000313" key="12">
    <source>
        <dbReference type="Proteomes" id="UP000198889"/>
    </source>
</evidence>
<evidence type="ECO:0000256" key="6">
    <source>
        <dbReference type="ARBA" id="ARBA00022989"/>
    </source>
</evidence>
<organism evidence="11 12">
    <name type="scientific">Ancylobacter rudongensis</name>
    <dbReference type="NCBI Taxonomy" id="177413"/>
    <lineage>
        <taxon>Bacteria</taxon>
        <taxon>Pseudomonadati</taxon>
        <taxon>Pseudomonadota</taxon>
        <taxon>Alphaproteobacteria</taxon>
        <taxon>Hyphomicrobiales</taxon>
        <taxon>Xanthobacteraceae</taxon>
        <taxon>Ancylobacter</taxon>
    </lineage>
</organism>
<dbReference type="STRING" id="177413.SAMN05660859_0479"/>
<dbReference type="Pfam" id="PF04290">
    <property type="entry name" value="DctQ"/>
    <property type="match status" value="1"/>
</dbReference>
<dbReference type="Proteomes" id="UP000198889">
    <property type="component" value="Unassembled WGS sequence"/>
</dbReference>
<evidence type="ECO:0000259" key="10">
    <source>
        <dbReference type="Pfam" id="PF04290"/>
    </source>
</evidence>
<keyword evidence="4 9" id="KW-0997">Cell inner membrane</keyword>
<evidence type="ECO:0000313" key="11">
    <source>
        <dbReference type="EMBL" id="SCW30154.1"/>
    </source>
</evidence>
<evidence type="ECO:0000256" key="8">
    <source>
        <dbReference type="ARBA" id="ARBA00038436"/>
    </source>
</evidence>
<keyword evidence="12" id="KW-1185">Reference proteome</keyword>
<gene>
    <name evidence="11" type="ORF">SAMN05660859_0479</name>
</gene>
<reference evidence="12" key="1">
    <citation type="submission" date="2016-10" db="EMBL/GenBank/DDBJ databases">
        <authorList>
            <person name="Varghese N."/>
            <person name="Submissions S."/>
        </authorList>
    </citation>
    <scope>NUCLEOTIDE SEQUENCE [LARGE SCALE GENOMIC DNA]</scope>
    <source>
        <strain evidence="12">CGMCC 1.1761</strain>
    </source>
</reference>
<evidence type="ECO:0000256" key="7">
    <source>
        <dbReference type="ARBA" id="ARBA00023136"/>
    </source>
</evidence>
<comment type="subcellular location">
    <subcellularLocation>
        <location evidence="1 9">Cell inner membrane</location>
        <topology evidence="1 9">Multi-pass membrane protein</topology>
    </subcellularLocation>
</comment>
<evidence type="ECO:0000256" key="3">
    <source>
        <dbReference type="ARBA" id="ARBA00022475"/>
    </source>
</evidence>
<feature type="transmembrane region" description="Helical" evidence="9">
    <location>
        <begin position="134"/>
        <end position="151"/>
    </location>
</feature>
<dbReference type="GO" id="GO:0005886">
    <property type="term" value="C:plasma membrane"/>
    <property type="evidence" value="ECO:0007669"/>
    <property type="project" value="UniProtKB-SubCell"/>
</dbReference>
<dbReference type="EMBL" id="FMTP01000001">
    <property type="protein sequence ID" value="SCW30154.1"/>
    <property type="molecule type" value="Genomic_DNA"/>
</dbReference>
<dbReference type="GO" id="GO:0022857">
    <property type="term" value="F:transmembrane transporter activity"/>
    <property type="evidence" value="ECO:0007669"/>
    <property type="project" value="UniProtKB-UniRule"/>
</dbReference>
<feature type="transmembrane region" description="Helical" evidence="9">
    <location>
        <begin position="53"/>
        <end position="70"/>
    </location>
</feature>
<keyword evidence="6 9" id="KW-1133">Transmembrane helix</keyword>
<keyword evidence="3" id="KW-1003">Cell membrane</keyword>
<dbReference type="AlphaFoldDB" id="A0A1G4PD06"/>